<dbReference type="GO" id="GO:0008270">
    <property type="term" value="F:zinc ion binding"/>
    <property type="evidence" value="ECO:0007669"/>
    <property type="project" value="UniProtKB-KW"/>
</dbReference>
<evidence type="ECO:0000256" key="3">
    <source>
        <dbReference type="ARBA" id="ARBA00022771"/>
    </source>
</evidence>
<accession>A0A1D2MMP8</accession>
<dbReference type="OMA" id="SHWHERC"/>
<dbReference type="PROSITE" id="PS00478">
    <property type="entry name" value="LIM_DOMAIN_1"/>
    <property type="match status" value="1"/>
</dbReference>
<feature type="domain" description="LIM zinc-binding" evidence="7">
    <location>
        <begin position="133"/>
        <end position="192"/>
    </location>
</feature>
<dbReference type="FunFam" id="2.10.110.10:FF:000070">
    <property type="entry name" value="Four and a half LIM domains 3"/>
    <property type="match status" value="1"/>
</dbReference>
<dbReference type="CDD" id="cd09432">
    <property type="entry name" value="LIM6_LIMPETin"/>
    <property type="match status" value="1"/>
</dbReference>
<keyword evidence="9" id="KW-1185">Reference proteome</keyword>
<evidence type="ECO:0000256" key="4">
    <source>
        <dbReference type="ARBA" id="ARBA00022833"/>
    </source>
</evidence>
<dbReference type="PROSITE" id="PS50023">
    <property type="entry name" value="LIM_DOMAIN_2"/>
    <property type="match status" value="3"/>
</dbReference>
<evidence type="ECO:0000256" key="5">
    <source>
        <dbReference type="ARBA" id="ARBA00023038"/>
    </source>
</evidence>
<keyword evidence="4 6" id="KW-0862">Zinc</keyword>
<evidence type="ECO:0000256" key="1">
    <source>
        <dbReference type="ARBA" id="ARBA00022723"/>
    </source>
</evidence>
<feature type="domain" description="LIM zinc-binding" evidence="7">
    <location>
        <begin position="193"/>
        <end position="254"/>
    </location>
</feature>
<name>A0A1D2MMP8_ORCCI</name>
<dbReference type="OrthoDB" id="274660at2759"/>
<evidence type="ECO:0000256" key="6">
    <source>
        <dbReference type="PROSITE-ProRule" id="PRU00125"/>
    </source>
</evidence>
<dbReference type="PANTHER" id="PTHR24205:SF4">
    <property type="entry name" value="PROTEIN ESPINAS"/>
    <property type="match status" value="1"/>
</dbReference>
<dbReference type="SUPFAM" id="SSF57716">
    <property type="entry name" value="Glucocorticoid receptor-like (DNA-binding domain)"/>
    <property type="match status" value="3"/>
</dbReference>
<keyword evidence="2" id="KW-0677">Repeat</keyword>
<organism evidence="8 9">
    <name type="scientific">Orchesella cincta</name>
    <name type="common">Springtail</name>
    <name type="synonym">Podura cincta</name>
    <dbReference type="NCBI Taxonomy" id="48709"/>
    <lineage>
        <taxon>Eukaryota</taxon>
        <taxon>Metazoa</taxon>
        <taxon>Ecdysozoa</taxon>
        <taxon>Arthropoda</taxon>
        <taxon>Hexapoda</taxon>
        <taxon>Collembola</taxon>
        <taxon>Entomobryomorpha</taxon>
        <taxon>Entomobryoidea</taxon>
        <taxon>Orchesellidae</taxon>
        <taxon>Orchesellinae</taxon>
        <taxon>Orchesella</taxon>
    </lineage>
</organism>
<dbReference type="PANTHER" id="PTHR24205">
    <property type="entry name" value="FOUR AND A HALF LIM DOMAINS PROTEIN"/>
    <property type="match status" value="1"/>
</dbReference>
<dbReference type="Gene3D" id="2.10.110.10">
    <property type="entry name" value="Cysteine Rich Protein"/>
    <property type="match status" value="3"/>
</dbReference>
<dbReference type="FunFam" id="2.10.110.10:FF:000013">
    <property type="entry name" value="Four and a half LIM domains 1"/>
    <property type="match status" value="1"/>
</dbReference>
<dbReference type="GO" id="GO:0030018">
    <property type="term" value="C:Z disc"/>
    <property type="evidence" value="ECO:0007669"/>
    <property type="project" value="TreeGrafter"/>
</dbReference>
<keyword evidence="3" id="KW-0863">Zinc-finger</keyword>
<protein>
    <submittedName>
        <fullName evidence="8">Four and a half LIM domains protein 2</fullName>
    </submittedName>
</protein>
<keyword evidence="5 6" id="KW-0440">LIM domain</keyword>
<evidence type="ECO:0000259" key="7">
    <source>
        <dbReference type="PROSITE" id="PS50023"/>
    </source>
</evidence>
<dbReference type="Pfam" id="PF00412">
    <property type="entry name" value="LIM"/>
    <property type="match status" value="3"/>
</dbReference>
<evidence type="ECO:0000313" key="9">
    <source>
        <dbReference type="Proteomes" id="UP000094527"/>
    </source>
</evidence>
<dbReference type="AlphaFoldDB" id="A0A1D2MMP8"/>
<dbReference type="GO" id="GO:0003712">
    <property type="term" value="F:transcription coregulator activity"/>
    <property type="evidence" value="ECO:0007669"/>
    <property type="project" value="TreeGrafter"/>
</dbReference>
<sequence>MGDMKEVGGDLQDHHIADLMSRGLNLKKKNGKHYLATKTVTQPKRLNEQDDDIAILTMILPGEKFECVLKKNCLMGDSKANKLGTKKMEYKTRQWHEKCFVCCVCKSPIGTQSFIPREQEIYCSGCYEEKFATRCVKCNKVITSGGVTYKNEPWHRDCFTCTHCNSPLAGQRFTSKDDKPYCADCYGELFAKRCCACSKPITGIGGTRFISFEDRNWHNDCFFCGTCKTSLVGRGFIADGDDVICPECARQKLM</sequence>
<dbReference type="InterPro" id="IPR001781">
    <property type="entry name" value="Znf_LIM"/>
</dbReference>
<dbReference type="GO" id="GO:0005634">
    <property type="term" value="C:nucleus"/>
    <property type="evidence" value="ECO:0007669"/>
    <property type="project" value="TreeGrafter"/>
</dbReference>
<dbReference type="FunFam" id="2.10.110.10:FF:000066">
    <property type="entry name" value="Four and a half LIM domains protein"/>
    <property type="match status" value="1"/>
</dbReference>
<evidence type="ECO:0000313" key="8">
    <source>
        <dbReference type="EMBL" id="ODM94297.1"/>
    </source>
</evidence>
<dbReference type="Proteomes" id="UP000094527">
    <property type="component" value="Unassembled WGS sequence"/>
</dbReference>
<evidence type="ECO:0000256" key="2">
    <source>
        <dbReference type="ARBA" id="ARBA00022737"/>
    </source>
</evidence>
<dbReference type="SMART" id="SM00132">
    <property type="entry name" value="LIM"/>
    <property type="match status" value="3"/>
</dbReference>
<gene>
    <name evidence="8" type="ORF">Ocin01_12383</name>
</gene>
<keyword evidence="1 6" id="KW-0479">Metal-binding</keyword>
<dbReference type="EMBL" id="LJIJ01000829">
    <property type="protein sequence ID" value="ODM94297.1"/>
    <property type="molecule type" value="Genomic_DNA"/>
</dbReference>
<comment type="caution">
    <text evidence="8">The sequence shown here is derived from an EMBL/GenBank/DDBJ whole genome shotgun (WGS) entry which is preliminary data.</text>
</comment>
<feature type="domain" description="LIM zinc-binding" evidence="7">
    <location>
        <begin position="71"/>
        <end position="132"/>
    </location>
</feature>
<dbReference type="STRING" id="48709.A0A1D2MMP8"/>
<reference evidence="8 9" key="1">
    <citation type="journal article" date="2016" name="Genome Biol. Evol.">
        <title>Gene Family Evolution Reflects Adaptation to Soil Environmental Stressors in the Genome of the Collembolan Orchesella cincta.</title>
        <authorList>
            <person name="Faddeeva-Vakhrusheva A."/>
            <person name="Derks M.F."/>
            <person name="Anvar S.Y."/>
            <person name="Agamennone V."/>
            <person name="Suring W."/>
            <person name="Smit S."/>
            <person name="van Straalen N.M."/>
            <person name="Roelofs D."/>
        </authorList>
    </citation>
    <scope>NUCLEOTIDE SEQUENCE [LARGE SCALE GENOMIC DNA]</scope>
    <source>
        <tissue evidence="8">Mixed pool</tissue>
    </source>
</reference>
<proteinExistence type="predicted"/>
<dbReference type="CDD" id="cd09430">
    <property type="entry name" value="LIM5_LIMPETin"/>
    <property type="match status" value="1"/>
</dbReference>